<feature type="domain" description="N-acetyltransferase" evidence="1">
    <location>
        <begin position="7"/>
        <end position="161"/>
    </location>
</feature>
<accession>A0A2P8HSX6</accession>
<dbReference type="InterPro" id="IPR000182">
    <property type="entry name" value="GNAT_dom"/>
</dbReference>
<dbReference type="Pfam" id="PF13302">
    <property type="entry name" value="Acetyltransf_3"/>
    <property type="match status" value="1"/>
</dbReference>
<dbReference type="InterPro" id="IPR051531">
    <property type="entry name" value="N-acetyltransferase"/>
</dbReference>
<gene>
    <name evidence="2" type="ORF">CLV51_101662</name>
</gene>
<keyword evidence="3" id="KW-1185">Reference proteome</keyword>
<dbReference type="Gene3D" id="3.40.630.30">
    <property type="match status" value="1"/>
</dbReference>
<evidence type="ECO:0000313" key="2">
    <source>
        <dbReference type="EMBL" id="PSL49331.1"/>
    </source>
</evidence>
<dbReference type="PANTHER" id="PTHR43792">
    <property type="entry name" value="GNAT FAMILY, PUTATIVE (AFU_ORTHOLOGUE AFUA_3G00765)-RELATED-RELATED"/>
    <property type="match status" value="1"/>
</dbReference>
<protein>
    <submittedName>
        <fullName evidence="2">RimJ/RimL family protein N-acetyltransferase</fullName>
    </submittedName>
</protein>
<name>A0A2P8HSX6_CHINA</name>
<proteinExistence type="predicted"/>
<dbReference type="EMBL" id="PYAW01000001">
    <property type="protein sequence ID" value="PSL49331.1"/>
    <property type="molecule type" value="Genomic_DNA"/>
</dbReference>
<sequence>MLPCSLEHFELLLQGNDHLADLLGISIEDGWTDYPEMVLVAYDKLRNDPSMLGWFFYLVLHRNDKRLIGAGGFKGKPDDQGLVEMGYEIAADYRERGLGTEMAKALIRFAFGHSYVQRVIAHTEEEYNASVKILQKAGMRFVGTIKNIENEDLWEWEITREQYNEL</sequence>
<dbReference type="SUPFAM" id="SSF55729">
    <property type="entry name" value="Acyl-CoA N-acyltransferases (Nat)"/>
    <property type="match status" value="1"/>
</dbReference>
<dbReference type="GO" id="GO:0016747">
    <property type="term" value="F:acyltransferase activity, transferring groups other than amino-acyl groups"/>
    <property type="evidence" value="ECO:0007669"/>
    <property type="project" value="InterPro"/>
</dbReference>
<evidence type="ECO:0000259" key="1">
    <source>
        <dbReference type="PROSITE" id="PS51186"/>
    </source>
</evidence>
<reference evidence="2 3" key="1">
    <citation type="submission" date="2018-03" db="EMBL/GenBank/DDBJ databases">
        <title>Genomic Encyclopedia of Archaeal and Bacterial Type Strains, Phase II (KMG-II): from individual species to whole genera.</title>
        <authorList>
            <person name="Goeker M."/>
        </authorList>
    </citation>
    <scope>NUCLEOTIDE SEQUENCE [LARGE SCALE GENOMIC DNA]</scope>
    <source>
        <strain evidence="2 3">DSM 24859</strain>
    </source>
</reference>
<dbReference type="InterPro" id="IPR016181">
    <property type="entry name" value="Acyl_CoA_acyltransferase"/>
</dbReference>
<dbReference type="Proteomes" id="UP000240971">
    <property type="component" value="Unassembled WGS sequence"/>
</dbReference>
<dbReference type="AlphaFoldDB" id="A0A2P8HSX6"/>
<keyword evidence="2" id="KW-0808">Transferase</keyword>
<comment type="caution">
    <text evidence="2">The sequence shown here is derived from an EMBL/GenBank/DDBJ whole genome shotgun (WGS) entry which is preliminary data.</text>
</comment>
<dbReference type="PANTHER" id="PTHR43792:SF13">
    <property type="entry name" value="ACETYLTRANSFERASE"/>
    <property type="match status" value="1"/>
</dbReference>
<dbReference type="PROSITE" id="PS51186">
    <property type="entry name" value="GNAT"/>
    <property type="match status" value="1"/>
</dbReference>
<organism evidence="2 3">
    <name type="scientific">Chitinophaga niastensis</name>
    <dbReference type="NCBI Taxonomy" id="536980"/>
    <lineage>
        <taxon>Bacteria</taxon>
        <taxon>Pseudomonadati</taxon>
        <taxon>Bacteroidota</taxon>
        <taxon>Chitinophagia</taxon>
        <taxon>Chitinophagales</taxon>
        <taxon>Chitinophagaceae</taxon>
        <taxon>Chitinophaga</taxon>
    </lineage>
</organism>
<evidence type="ECO:0000313" key="3">
    <source>
        <dbReference type="Proteomes" id="UP000240971"/>
    </source>
</evidence>